<dbReference type="AlphaFoldDB" id="A0A0F6Z5J9"/>
<organism evidence="1 2">
    <name type="scientific">[Brevibacterium] flavum</name>
    <dbReference type="NCBI Taxonomy" id="92706"/>
    <lineage>
        <taxon>Bacteria</taxon>
        <taxon>Bacillati</taxon>
        <taxon>Actinomycetota</taxon>
        <taxon>Actinomycetes</taxon>
        <taxon>Mycobacteriales</taxon>
        <taxon>Corynebacteriaceae</taxon>
        <taxon>Corynebacterium</taxon>
    </lineage>
</organism>
<name>A0A0F6Z5J9_9CORY</name>
<dbReference type="Proteomes" id="UP000034037">
    <property type="component" value="Chromosome"/>
</dbReference>
<dbReference type="HOGENOM" id="CLU_026434_1_0_11"/>
<dbReference type="Gene3D" id="3.40.50.150">
    <property type="entry name" value="Vaccinia Virus protein VP39"/>
    <property type="match status" value="1"/>
</dbReference>
<gene>
    <name evidence="1" type="ORF">YH66_07735</name>
</gene>
<proteinExistence type="predicted"/>
<protein>
    <submittedName>
        <fullName evidence="1">Cyclopropane-fatty-acyl-phospholipid synthase</fullName>
    </submittedName>
</protein>
<dbReference type="InterPro" id="IPR050723">
    <property type="entry name" value="CFA/CMAS"/>
</dbReference>
<dbReference type="PATRIC" id="fig|92706.3.peg.1608"/>
<dbReference type="InterPro" id="IPR029063">
    <property type="entry name" value="SAM-dependent_MTases_sf"/>
</dbReference>
<sequence length="438" mass="47415">MAEARLRHLEPIDVEEWPGVASVPNLAFAGARARQAEYRFAKACSNAGLVLLGNDPDLIIDHEELFSRLAASGWLGLAESYMAGEWRSERLADVLTALLGTGFKPRGKLSGSFTLPGQAVDAGGALPNELIRLSSGDGMSAFGGVFASGVPTTLRTAVKSHVPGAGRNREPASHFVDITKISEPVAVEREDLGEAQRRAASFLLDGAKVKAGSHVLEFPSSGGALAILAARRQGTVDALTADPAQVSSLEETFVLAGVEEDIHIEVIPQAIPSPREWGGAYDSIVAMEKLEVVGKHGSKRFIKAIDRMLTTGGNVAMQSLVATDQWGPVCSEAISLLKAYIWPALHYPTVDEVHQLVDRDSSLRVVKETHFAGHYLKSVQLQREVFEGQIREAAADGFDAVYRRMWVYHYALIEALLRLGCLNAVQFALTTRNRRGRR</sequence>
<dbReference type="RefSeq" id="WP_003856209.1">
    <property type="nucleotide sequence ID" value="NZ_CP011309.1"/>
</dbReference>
<dbReference type="Pfam" id="PF02353">
    <property type="entry name" value="CMAS"/>
    <property type="match status" value="1"/>
</dbReference>
<dbReference type="EMBL" id="CP011309">
    <property type="protein sequence ID" value="AKF27443.1"/>
    <property type="molecule type" value="Genomic_DNA"/>
</dbReference>
<dbReference type="PANTHER" id="PTHR43667:SF2">
    <property type="entry name" value="FATTY ACID C-METHYL TRANSFERASE"/>
    <property type="match status" value="1"/>
</dbReference>
<dbReference type="PANTHER" id="PTHR43667">
    <property type="entry name" value="CYCLOPROPANE-FATTY-ACYL-PHOSPHOLIPID SYNTHASE"/>
    <property type="match status" value="1"/>
</dbReference>
<reference evidence="1 2" key="1">
    <citation type="submission" date="2015-04" db="EMBL/GenBank/DDBJ databases">
        <title>Complete Genome Sequence of Brevibacterium flavum ATCC 15168.</title>
        <authorList>
            <person name="Ahn J."/>
            <person name="Park G."/>
            <person name="Jeon W."/>
            <person name="Jang Y."/>
            <person name="Jang M."/>
            <person name="Lee H."/>
            <person name="Lee H."/>
        </authorList>
    </citation>
    <scope>NUCLEOTIDE SEQUENCE [LARGE SCALE GENOMIC DNA]</scope>
    <source>
        <strain evidence="1 2">ATCC 15168</strain>
    </source>
</reference>
<evidence type="ECO:0000313" key="1">
    <source>
        <dbReference type="EMBL" id="AKF27443.1"/>
    </source>
</evidence>
<accession>A0A0F6Z5J9</accession>
<keyword evidence="2" id="KW-1185">Reference proteome</keyword>
<evidence type="ECO:0000313" key="2">
    <source>
        <dbReference type="Proteomes" id="UP000034037"/>
    </source>
</evidence>
<dbReference type="SUPFAM" id="SSF53335">
    <property type="entry name" value="S-adenosyl-L-methionine-dependent methyltransferases"/>
    <property type="match status" value="1"/>
</dbReference>